<feature type="domain" description="Fe2OG dioxygenase" evidence="8">
    <location>
        <begin position="98"/>
        <end position="272"/>
    </location>
</feature>
<proteinExistence type="inferred from homology"/>
<dbReference type="RefSeq" id="XP_007310810.1">
    <property type="nucleotide sequence ID" value="XM_007310748.1"/>
</dbReference>
<organism evidence="9 10">
    <name type="scientific">Stereum hirsutum (strain FP-91666)</name>
    <name type="common">White-rot fungus</name>
    <dbReference type="NCBI Taxonomy" id="721885"/>
    <lineage>
        <taxon>Eukaryota</taxon>
        <taxon>Fungi</taxon>
        <taxon>Dikarya</taxon>
        <taxon>Basidiomycota</taxon>
        <taxon>Agaricomycotina</taxon>
        <taxon>Agaricomycetes</taxon>
        <taxon>Russulales</taxon>
        <taxon>Stereaceae</taxon>
        <taxon>Stereum</taxon>
    </lineage>
</organism>
<dbReference type="PANTHER" id="PTHR46030:SF1">
    <property type="entry name" value="ALPHA-KETOGLUTARATE-DEPENDENT DIOXYGENASE ALKB HOMOLOG 6"/>
    <property type="match status" value="1"/>
</dbReference>
<dbReference type="SUPFAM" id="SSF51197">
    <property type="entry name" value="Clavaminate synthase-like"/>
    <property type="match status" value="1"/>
</dbReference>
<dbReference type="OMA" id="DMYKLYL"/>
<dbReference type="InterPro" id="IPR032862">
    <property type="entry name" value="ALKBH6"/>
</dbReference>
<evidence type="ECO:0000259" key="8">
    <source>
        <dbReference type="PROSITE" id="PS51471"/>
    </source>
</evidence>
<evidence type="ECO:0000256" key="1">
    <source>
        <dbReference type="ARBA" id="ARBA00004123"/>
    </source>
</evidence>
<evidence type="ECO:0000256" key="6">
    <source>
        <dbReference type="ARBA" id="ARBA00023004"/>
    </source>
</evidence>
<keyword evidence="4" id="KW-0223">Dioxygenase</keyword>
<keyword evidence="10" id="KW-1185">Reference proteome</keyword>
<dbReference type="GO" id="GO:0005634">
    <property type="term" value="C:nucleus"/>
    <property type="evidence" value="ECO:0007669"/>
    <property type="project" value="UniProtKB-SubCell"/>
</dbReference>
<keyword evidence="5" id="KW-0560">Oxidoreductase</keyword>
<dbReference type="InterPro" id="IPR005123">
    <property type="entry name" value="Oxoglu/Fe-dep_dioxygenase_dom"/>
</dbReference>
<evidence type="ECO:0000313" key="10">
    <source>
        <dbReference type="Proteomes" id="UP000053927"/>
    </source>
</evidence>
<comment type="subcellular location">
    <subcellularLocation>
        <location evidence="1">Nucleus</location>
    </subcellularLocation>
</comment>
<evidence type="ECO:0000313" key="9">
    <source>
        <dbReference type="EMBL" id="EIM80204.1"/>
    </source>
</evidence>
<dbReference type="Proteomes" id="UP000053927">
    <property type="component" value="Unassembled WGS sequence"/>
</dbReference>
<dbReference type="KEGG" id="shs:STEHIDRAFT_172852"/>
<accession>R7RXZ4</accession>
<gene>
    <name evidence="9" type="ORF">STEHIDRAFT_172852</name>
</gene>
<evidence type="ECO:0000256" key="4">
    <source>
        <dbReference type="ARBA" id="ARBA00022964"/>
    </source>
</evidence>
<dbReference type="PANTHER" id="PTHR46030">
    <property type="entry name" value="ALPHA-KETOGLUTARATE-DEPENDENT DIOXYGENASE ALKB HOMOLOG 6"/>
    <property type="match status" value="1"/>
</dbReference>
<dbReference type="Pfam" id="PF13532">
    <property type="entry name" value="2OG-FeII_Oxy_2"/>
    <property type="match status" value="1"/>
</dbReference>
<dbReference type="InterPro" id="IPR037151">
    <property type="entry name" value="AlkB-like_sf"/>
</dbReference>
<evidence type="ECO:0000256" key="3">
    <source>
        <dbReference type="ARBA" id="ARBA00022723"/>
    </source>
</evidence>
<dbReference type="GeneID" id="18804155"/>
<name>R7RXZ4_STEHR</name>
<dbReference type="AlphaFoldDB" id="R7RXZ4"/>
<protein>
    <recommendedName>
        <fullName evidence="8">Fe2OG dioxygenase domain-containing protein</fullName>
    </recommendedName>
</protein>
<evidence type="ECO:0000256" key="2">
    <source>
        <dbReference type="ARBA" id="ARBA00007879"/>
    </source>
</evidence>
<dbReference type="GO" id="GO:0051213">
    <property type="term" value="F:dioxygenase activity"/>
    <property type="evidence" value="ECO:0007669"/>
    <property type="project" value="UniProtKB-KW"/>
</dbReference>
<comment type="similarity">
    <text evidence="2">Belongs to the alkB family.</text>
</comment>
<keyword evidence="3" id="KW-0479">Metal-binding</keyword>
<dbReference type="EMBL" id="JH687399">
    <property type="protein sequence ID" value="EIM80204.1"/>
    <property type="molecule type" value="Genomic_DNA"/>
</dbReference>
<reference evidence="10" key="1">
    <citation type="journal article" date="2012" name="Science">
        <title>The Paleozoic origin of enzymatic lignin decomposition reconstructed from 31 fungal genomes.</title>
        <authorList>
            <person name="Floudas D."/>
            <person name="Binder M."/>
            <person name="Riley R."/>
            <person name="Barry K."/>
            <person name="Blanchette R.A."/>
            <person name="Henrissat B."/>
            <person name="Martinez A.T."/>
            <person name="Otillar R."/>
            <person name="Spatafora J.W."/>
            <person name="Yadav J.S."/>
            <person name="Aerts A."/>
            <person name="Benoit I."/>
            <person name="Boyd A."/>
            <person name="Carlson A."/>
            <person name="Copeland A."/>
            <person name="Coutinho P.M."/>
            <person name="de Vries R.P."/>
            <person name="Ferreira P."/>
            <person name="Findley K."/>
            <person name="Foster B."/>
            <person name="Gaskell J."/>
            <person name="Glotzer D."/>
            <person name="Gorecki P."/>
            <person name="Heitman J."/>
            <person name="Hesse C."/>
            <person name="Hori C."/>
            <person name="Igarashi K."/>
            <person name="Jurgens J.A."/>
            <person name="Kallen N."/>
            <person name="Kersten P."/>
            <person name="Kohler A."/>
            <person name="Kuees U."/>
            <person name="Kumar T.K.A."/>
            <person name="Kuo A."/>
            <person name="LaButti K."/>
            <person name="Larrondo L.F."/>
            <person name="Lindquist E."/>
            <person name="Ling A."/>
            <person name="Lombard V."/>
            <person name="Lucas S."/>
            <person name="Lundell T."/>
            <person name="Martin R."/>
            <person name="McLaughlin D.J."/>
            <person name="Morgenstern I."/>
            <person name="Morin E."/>
            <person name="Murat C."/>
            <person name="Nagy L.G."/>
            <person name="Nolan M."/>
            <person name="Ohm R.A."/>
            <person name="Patyshakuliyeva A."/>
            <person name="Rokas A."/>
            <person name="Ruiz-Duenas F.J."/>
            <person name="Sabat G."/>
            <person name="Salamov A."/>
            <person name="Samejima M."/>
            <person name="Schmutz J."/>
            <person name="Slot J.C."/>
            <person name="St John F."/>
            <person name="Stenlid J."/>
            <person name="Sun H."/>
            <person name="Sun S."/>
            <person name="Syed K."/>
            <person name="Tsang A."/>
            <person name="Wiebenga A."/>
            <person name="Young D."/>
            <person name="Pisabarro A."/>
            <person name="Eastwood D.C."/>
            <person name="Martin F."/>
            <person name="Cullen D."/>
            <person name="Grigoriev I.V."/>
            <person name="Hibbett D.S."/>
        </authorList>
    </citation>
    <scope>NUCLEOTIDE SEQUENCE [LARGE SCALE GENOMIC DNA]</scope>
    <source>
        <strain evidence="10">FP-91666</strain>
    </source>
</reference>
<dbReference type="eggNOG" id="KOG3200">
    <property type="taxonomic scope" value="Eukaryota"/>
</dbReference>
<dbReference type="OrthoDB" id="412814at2759"/>
<dbReference type="PROSITE" id="PS51471">
    <property type="entry name" value="FE2OG_OXY"/>
    <property type="match status" value="1"/>
</dbReference>
<dbReference type="Gene3D" id="2.60.120.590">
    <property type="entry name" value="Alpha-ketoglutarate-dependent dioxygenase AlkB-like"/>
    <property type="match status" value="1"/>
</dbReference>
<sequence>MVPEKDLSKYLVPGSDKTYYIPNFVSEDEEAYLLRKIQETPQNKWRQLANRRLQTWGGDLTPKNTLIPQSMPPFLSSYPDIISRIEATGIFKDSPHRRPNHVILNEYLPGQGIMPHEDGPSYHPVVATLSLGSHAVFHYYRYQSSQPADDTSTEGETVSTSGRGRIIDRTPALTILLEPRSLVITTSSLYTDHLHGIDNITEDAFAAHSPRPYYSTNNGDGQSKSGSEDRVCVANVEMLEGEVEKRVVREGGVLSRGTRYSLTCRDVGRVASVGTGKIFGRR</sequence>
<evidence type="ECO:0000256" key="7">
    <source>
        <dbReference type="ARBA" id="ARBA00023242"/>
    </source>
</evidence>
<keyword evidence="7" id="KW-0539">Nucleus</keyword>
<dbReference type="InterPro" id="IPR027450">
    <property type="entry name" value="AlkB-like"/>
</dbReference>
<keyword evidence="6" id="KW-0408">Iron</keyword>
<evidence type="ECO:0000256" key="5">
    <source>
        <dbReference type="ARBA" id="ARBA00023002"/>
    </source>
</evidence>
<dbReference type="GO" id="GO:0046872">
    <property type="term" value="F:metal ion binding"/>
    <property type="evidence" value="ECO:0007669"/>
    <property type="project" value="UniProtKB-KW"/>
</dbReference>